<reference evidence="2" key="1">
    <citation type="submission" date="2022-07" db="EMBL/GenBank/DDBJ databases">
        <title>Phylogenomic reconstructions and comparative analyses of Kickxellomycotina fungi.</title>
        <authorList>
            <person name="Reynolds N.K."/>
            <person name="Stajich J.E."/>
            <person name="Barry K."/>
            <person name="Grigoriev I.V."/>
            <person name="Crous P."/>
            <person name="Smith M.E."/>
        </authorList>
    </citation>
    <scope>NUCLEOTIDE SEQUENCE</scope>
    <source>
        <strain evidence="2">RSA 861</strain>
    </source>
</reference>
<feature type="non-terminal residue" evidence="2">
    <location>
        <position position="70"/>
    </location>
</feature>
<comment type="caution">
    <text evidence="2">The sequence shown here is derived from an EMBL/GenBank/DDBJ whole genome shotgun (WGS) entry which is preliminary data.</text>
</comment>
<protein>
    <submittedName>
        <fullName evidence="2">Uncharacterized protein</fullName>
    </submittedName>
</protein>
<sequence>AGQAVPGNGTPSQPKLHDAPGTLPDTGHGGGIPSHADASQVHATPAASQNHPGRHGSAKRGLVSKLTDLI</sequence>
<evidence type="ECO:0000256" key="1">
    <source>
        <dbReference type="SAM" id="MobiDB-lite"/>
    </source>
</evidence>
<dbReference type="EMBL" id="JANBPT010002215">
    <property type="protein sequence ID" value="KAJ1903282.1"/>
    <property type="molecule type" value="Genomic_DNA"/>
</dbReference>
<gene>
    <name evidence="2" type="ORF">IWQ60_012600</name>
</gene>
<keyword evidence="3" id="KW-1185">Reference proteome</keyword>
<accession>A0A9W8DHF6</accession>
<name>A0A9W8DHF6_9FUNG</name>
<dbReference type="Proteomes" id="UP001150569">
    <property type="component" value="Unassembled WGS sequence"/>
</dbReference>
<evidence type="ECO:0000313" key="3">
    <source>
        <dbReference type="Proteomes" id="UP001150569"/>
    </source>
</evidence>
<proteinExistence type="predicted"/>
<feature type="non-terminal residue" evidence="2">
    <location>
        <position position="1"/>
    </location>
</feature>
<evidence type="ECO:0000313" key="2">
    <source>
        <dbReference type="EMBL" id="KAJ1903282.1"/>
    </source>
</evidence>
<dbReference type="AlphaFoldDB" id="A0A9W8DHF6"/>
<feature type="region of interest" description="Disordered" evidence="1">
    <location>
        <begin position="1"/>
        <end position="70"/>
    </location>
</feature>
<organism evidence="2 3">
    <name type="scientific">Tieghemiomyces parasiticus</name>
    <dbReference type="NCBI Taxonomy" id="78921"/>
    <lineage>
        <taxon>Eukaryota</taxon>
        <taxon>Fungi</taxon>
        <taxon>Fungi incertae sedis</taxon>
        <taxon>Zoopagomycota</taxon>
        <taxon>Kickxellomycotina</taxon>
        <taxon>Dimargaritomycetes</taxon>
        <taxon>Dimargaritales</taxon>
        <taxon>Dimargaritaceae</taxon>
        <taxon>Tieghemiomyces</taxon>
    </lineage>
</organism>